<dbReference type="RefSeq" id="WP_064518130.1">
    <property type="nucleotide sequence ID" value="NZ_CP010029.1"/>
</dbReference>
<dbReference type="EMBL" id="CP010029">
    <property type="protein sequence ID" value="ANI31924.1"/>
    <property type="molecule type" value="Genomic_DNA"/>
</dbReference>
<protein>
    <recommendedName>
        <fullName evidence="3">Ead/Ea22-like family protein</fullName>
    </recommendedName>
</protein>
<evidence type="ECO:0000313" key="1">
    <source>
        <dbReference type="EMBL" id="ANI31924.1"/>
    </source>
</evidence>
<organism evidence="1 2">
    <name type="scientific">Yersinia entomophaga</name>
    <dbReference type="NCBI Taxonomy" id="935293"/>
    <lineage>
        <taxon>Bacteria</taxon>
        <taxon>Pseudomonadati</taxon>
        <taxon>Pseudomonadota</taxon>
        <taxon>Gammaproteobacteria</taxon>
        <taxon>Enterobacterales</taxon>
        <taxon>Yersiniaceae</taxon>
        <taxon>Yersinia</taxon>
    </lineage>
</organism>
<keyword evidence="2" id="KW-1185">Reference proteome</keyword>
<proteinExistence type="predicted"/>
<reference evidence="1 2" key="1">
    <citation type="journal article" date="2016" name="Toxins">
        <title>The Draft Genome Sequence of the Yersinia entomophaga Entomopathogenic Type Strain MH96T.</title>
        <authorList>
            <person name="Hurst M.R."/>
            <person name="Beattie A."/>
            <person name="Altermann E."/>
            <person name="Moraga R.M."/>
            <person name="Harper L.A."/>
            <person name="Calder J."/>
            <person name="Laugraud A."/>
        </authorList>
    </citation>
    <scope>NUCLEOTIDE SEQUENCE [LARGE SCALE GENOMIC DNA]</scope>
    <source>
        <strain evidence="1 2">MH96</strain>
    </source>
</reference>
<dbReference type="Proteomes" id="UP000266744">
    <property type="component" value="Chromosome"/>
</dbReference>
<evidence type="ECO:0008006" key="3">
    <source>
        <dbReference type="Google" id="ProtNLM"/>
    </source>
</evidence>
<evidence type="ECO:0000313" key="2">
    <source>
        <dbReference type="Proteomes" id="UP000266744"/>
    </source>
</evidence>
<sequence>MLSKEQLEKRIAEIRKIASEMKWSSVEHSQVALNDAEALEELLSLREQLAELKQQKPIGQVISCNGNKTLGWINDAPVGTLLFTAAKPADSVTLPAPANYDDYGPMISLEKTMAALALRGIEYTVRR</sequence>
<gene>
    <name evidence="1" type="ORF">PL78_19115</name>
</gene>
<accession>A0ABM6BRF4</accession>
<name>A0ABM6BRF4_YERET</name>